<gene>
    <name evidence="3" type="ORF">SAMN04487928_10752</name>
</gene>
<evidence type="ECO:0000313" key="3">
    <source>
        <dbReference type="EMBL" id="SFP73983.1"/>
    </source>
</evidence>
<feature type="transmembrane region" description="Helical" evidence="2">
    <location>
        <begin position="21"/>
        <end position="39"/>
    </location>
</feature>
<evidence type="ECO:0000256" key="2">
    <source>
        <dbReference type="SAM" id="Phobius"/>
    </source>
</evidence>
<feature type="active site" description="Proton donor/acceptor" evidence="1">
    <location>
        <position position="216"/>
    </location>
</feature>
<dbReference type="OrthoDB" id="9806013at2"/>
<evidence type="ECO:0000313" key="4">
    <source>
        <dbReference type="Proteomes" id="UP000182624"/>
    </source>
</evidence>
<dbReference type="Gene3D" id="2.40.260.10">
    <property type="entry name" value="Sortase"/>
    <property type="match status" value="1"/>
</dbReference>
<reference evidence="4" key="1">
    <citation type="submission" date="2016-10" db="EMBL/GenBank/DDBJ databases">
        <authorList>
            <person name="Varghese N."/>
            <person name="Submissions S."/>
        </authorList>
    </citation>
    <scope>NUCLEOTIDE SEQUENCE [LARGE SCALE GENOMIC DNA]</scope>
    <source>
        <strain evidence="4">P18</strain>
    </source>
</reference>
<dbReference type="SUPFAM" id="SSF63817">
    <property type="entry name" value="Sortase"/>
    <property type="match status" value="1"/>
</dbReference>
<sequence length="327" mass="36359">MQNLLGKIKAFNNKHRNVAPFLIWIEIVLIVLASIIKNVCRHYKILLAGAIVLLVIGISAKYLTAAKKMPSVETPISGVTVEDEAVAEISNAAAMSEASYAYSQIADVQDADIATTLESSDDLAHVEITEAAATAESSEPAYVDSGISQFMETHPEAVGWIRFEDDLISSPLMQADDNSKYALKDADGNDSAAGAIFLDYRSSADFSDSNTIIYGHNMRDRSMFGALKIYKENLEFLDEHKYFQIITPEGSSRYMIFAFMDVPKNSYIYDVCGDNISRMREFLDTIEYKTYIDTGIEPTVDDKIITLSTCTQKDDLFFVMFAVKVDE</sequence>
<keyword evidence="2" id="KW-1133">Transmembrane helix</keyword>
<organism evidence="3 4">
    <name type="scientific">Butyrivibrio proteoclasticus</name>
    <dbReference type="NCBI Taxonomy" id="43305"/>
    <lineage>
        <taxon>Bacteria</taxon>
        <taxon>Bacillati</taxon>
        <taxon>Bacillota</taxon>
        <taxon>Clostridia</taxon>
        <taxon>Lachnospirales</taxon>
        <taxon>Lachnospiraceae</taxon>
        <taxon>Butyrivibrio</taxon>
    </lineage>
</organism>
<dbReference type="AlphaFoldDB" id="A0A1I5STB5"/>
<dbReference type="InterPro" id="IPR009835">
    <property type="entry name" value="SrtB"/>
</dbReference>
<dbReference type="InterPro" id="IPR023365">
    <property type="entry name" value="Sortase_dom-sf"/>
</dbReference>
<feature type="active site" description="Acyl-thioester intermediate" evidence="1">
    <location>
        <position position="310"/>
    </location>
</feature>
<name>A0A1I5STB5_9FIRM</name>
<feature type="transmembrane region" description="Helical" evidence="2">
    <location>
        <begin position="45"/>
        <end position="63"/>
    </location>
</feature>
<keyword evidence="2" id="KW-0812">Transmembrane</keyword>
<proteinExistence type="predicted"/>
<dbReference type="RefSeq" id="WP_074885803.1">
    <property type="nucleotide sequence ID" value="NZ_FOXO01000007.1"/>
</dbReference>
<dbReference type="EMBL" id="FOXO01000007">
    <property type="protein sequence ID" value="SFP73983.1"/>
    <property type="molecule type" value="Genomic_DNA"/>
</dbReference>
<keyword evidence="2" id="KW-0472">Membrane</keyword>
<keyword evidence="4" id="KW-1185">Reference proteome</keyword>
<evidence type="ECO:0000256" key="1">
    <source>
        <dbReference type="PIRSR" id="PIRSR605754-1"/>
    </source>
</evidence>
<dbReference type="GO" id="GO:0016787">
    <property type="term" value="F:hydrolase activity"/>
    <property type="evidence" value="ECO:0007669"/>
    <property type="project" value="UniProtKB-KW"/>
</dbReference>
<dbReference type="Proteomes" id="UP000182624">
    <property type="component" value="Unassembled WGS sequence"/>
</dbReference>
<dbReference type="CDD" id="cd05826">
    <property type="entry name" value="Sortase_B"/>
    <property type="match status" value="1"/>
</dbReference>
<protein>
    <submittedName>
        <fullName evidence="3">Sortase B</fullName>
    </submittedName>
</protein>
<accession>A0A1I5STB5</accession>